<sequence length="183" mass="20438">MSFYTSNVSEVLNAQLSKIDALQLDKVARAMAAAVLPEMKKRIHVEGKDSNGNQIGTYSNAYLRIREGNFKNSGRKSRGANKGQLKDAGTYSKGSNKGAGRTSYNRGADPKVILSLTRQMENDEVAVPIDERSYGIGFNNEHNYNKSQWNEATYDKKIWNLTEQEKELARNAAEEEANNQLKS</sequence>
<proteinExistence type="predicted"/>
<dbReference type="Proteomes" id="UP001560573">
    <property type="component" value="Unassembled WGS sequence"/>
</dbReference>
<organism evidence="2 3">
    <name type="scientific">Danxiaibacter flavus</name>
    <dbReference type="NCBI Taxonomy" id="3049108"/>
    <lineage>
        <taxon>Bacteria</taxon>
        <taxon>Pseudomonadati</taxon>
        <taxon>Bacteroidota</taxon>
        <taxon>Chitinophagia</taxon>
        <taxon>Chitinophagales</taxon>
        <taxon>Chitinophagaceae</taxon>
        <taxon>Danxiaibacter</taxon>
    </lineage>
</organism>
<gene>
    <name evidence="2" type="ORF">QTN47_17075</name>
</gene>
<evidence type="ECO:0000256" key="1">
    <source>
        <dbReference type="SAM" id="MobiDB-lite"/>
    </source>
</evidence>
<evidence type="ECO:0000313" key="2">
    <source>
        <dbReference type="EMBL" id="MEX6689225.1"/>
    </source>
</evidence>
<evidence type="ECO:0000313" key="3">
    <source>
        <dbReference type="Proteomes" id="UP001560573"/>
    </source>
</evidence>
<dbReference type="EMBL" id="JAULBC010000005">
    <property type="protein sequence ID" value="MEX6689225.1"/>
    <property type="molecule type" value="Genomic_DNA"/>
</dbReference>
<feature type="region of interest" description="Disordered" evidence="1">
    <location>
        <begin position="69"/>
        <end position="107"/>
    </location>
</feature>
<comment type="caution">
    <text evidence="2">The sequence shown here is derived from an EMBL/GenBank/DDBJ whole genome shotgun (WGS) entry which is preliminary data.</text>
</comment>
<keyword evidence="3" id="KW-1185">Reference proteome</keyword>
<evidence type="ECO:0008006" key="4">
    <source>
        <dbReference type="Google" id="ProtNLM"/>
    </source>
</evidence>
<reference evidence="2 3" key="1">
    <citation type="submission" date="2023-07" db="EMBL/GenBank/DDBJ databases">
        <authorList>
            <person name="Lian W.-H."/>
        </authorList>
    </citation>
    <scope>NUCLEOTIDE SEQUENCE [LARGE SCALE GENOMIC DNA]</scope>
    <source>
        <strain evidence="2 3">SYSU DXS3180</strain>
    </source>
</reference>
<dbReference type="RefSeq" id="WP_369330631.1">
    <property type="nucleotide sequence ID" value="NZ_JAULBC010000005.1"/>
</dbReference>
<protein>
    <recommendedName>
        <fullName evidence="4">HK97 gp10 family phage protein</fullName>
    </recommendedName>
</protein>
<name>A0ABV3ZI31_9BACT</name>
<accession>A0ABV3ZI31</accession>